<reference evidence="1 2" key="1">
    <citation type="journal article" date="2014" name="Environ. Microbiol.">
        <title>Contrasting genomic patterns and infection strategies of two co-existing Bacteroidetes podovirus genera.</title>
        <authorList>
            <person name="Holmfeldt K."/>
            <person name="Howard-Varona C."/>
            <person name="Solonenko N."/>
            <person name="Sullivan M.B."/>
        </authorList>
    </citation>
    <scope>NUCLEOTIDE SEQUENCE [LARGE SCALE GENOMIC DNA]</scope>
    <source>
        <strain evidence="1 2">18</strain>
    </source>
</reference>
<evidence type="ECO:0000313" key="2">
    <source>
        <dbReference type="Proteomes" id="UP000030786"/>
    </source>
</evidence>
<dbReference type="GeneID" id="78060344"/>
<dbReference type="AlphaFoldDB" id="A0AAU8RBI8"/>
<accession>A0AAU8RBI8</accession>
<evidence type="ECO:0000313" key="1">
    <source>
        <dbReference type="EMBL" id="AIZ41217.1"/>
    </source>
</evidence>
<gene>
    <name evidence="1" type="ORF">M666_06310</name>
</gene>
<dbReference type="RefSeq" id="WP_029447319.1">
    <property type="nucleotide sequence ID" value="NZ_CP009976.1"/>
</dbReference>
<name>A0AAU8RBI8_9FLAO</name>
<dbReference type="Proteomes" id="UP000030786">
    <property type="component" value="Chromosome"/>
</dbReference>
<protein>
    <submittedName>
        <fullName evidence="1">Uncharacterized protein</fullName>
    </submittedName>
</protein>
<dbReference type="EMBL" id="CP009976">
    <property type="protein sequence ID" value="AIZ41217.1"/>
    <property type="molecule type" value="Genomic_DNA"/>
</dbReference>
<dbReference type="KEGG" id="cbat:M666_06310"/>
<organism evidence="1 2">
    <name type="scientific">Cellulophaga baltica 18</name>
    <dbReference type="NCBI Taxonomy" id="1348584"/>
    <lineage>
        <taxon>Bacteria</taxon>
        <taxon>Pseudomonadati</taxon>
        <taxon>Bacteroidota</taxon>
        <taxon>Flavobacteriia</taxon>
        <taxon>Flavobacteriales</taxon>
        <taxon>Flavobacteriaceae</taxon>
        <taxon>Cellulophaga</taxon>
    </lineage>
</organism>
<sequence length="167" mass="19464">MKGFKLSIMLMFFLTGSTIAQGLIYEGNKSYNTSDTWEFMDNCEKGFAKVKITLGRYKNDTSGILLMEIWKPFKMRFSDELTIYLENGEIIRIYSNGNRDYVDDSNMGTYTLTAKNIEELRLTKIKTIRYSYTGEFNKTCTASNEKLISFIETEKDYDTIKSIKNLW</sequence>
<proteinExistence type="predicted"/>